<comment type="subcellular location">
    <subcellularLocation>
        <location evidence="1">Membrane</location>
        <topology evidence="1">Multi-pass membrane protein</topology>
    </subcellularLocation>
</comment>
<dbReference type="RefSeq" id="WP_089813547.1">
    <property type="nucleotide sequence ID" value="NZ_FOZK01000001.1"/>
</dbReference>
<dbReference type="InterPro" id="IPR010432">
    <property type="entry name" value="RDD"/>
</dbReference>
<protein>
    <submittedName>
        <fullName evidence="7">RDD family protein</fullName>
    </submittedName>
</protein>
<dbReference type="OrthoDB" id="288430at2157"/>
<keyword evidence="4 5" id="KW-0472">Membrane</keyword>
<evidence type="ECO:0000259" key="6">
    <source>
        <dbReference type="Pfam" id="PF06271"/>
    </source>
</evidence>
<feature type="transmembrane region" description="Helical" evidence="5">
    <location>
        <begin position="67"/>
        <end position="96"/>
    </location>
</feature>
<dbReference type="GO" id="GO:0016020">
    <property type="term" value="C:membrane"/>
    <property type="evidence" value="ECO:0007669"/>
    <property type="project" value="UniProtKB-SubCell"/>
</dbReference>
<reference evidence="7 8" key="1">
    <citation type="submission" date="2016-10" db="EMBL/GenBank/DDBJ databases">
        <authorList>
            <person name="de Groot N.N."/>
        </authorList>
    </citation>
    <scope>NUCLEOTIDE SEQUENCE [LARGE SCALE GENOMIC DNA]</scope>
    <source>
        <strain evidence="7 8">CGMCC 1.10457</strain>
    </source>
</reference>
<evidence type="ECO:0000256" key="5">
    <source>
        <dbReference type="SAM" id="Phobius"/>
    </source>
</evidence>
<evidence type="ECO:0000256" key="3">
    <source>
        <dbReference type="ARBA" id="ARBA00022989"/>
    </source>
</evidence>
<evidence type="ECO:0000313" key="7">
    <source>
        <dbReference type="EMBL" id="SFR88479.1"/>
    </source>
</evidence>
<keyword evidence="8" id="KW-1185">Reference proteome</keyword>
<dbReference type="Proteomes" id="UP000199062">
    <property type="component" value="Unassembled WGS sequence"/>
</dbReference>
<sequence length="191" mass="20005">MSATIAQRAADATSDRLVAYLIDFALLSGAAFVLWIIAAVVSSVLSFGAGMGMDAADPAAVTSGSLLATMAVNVVVYGVLWLAIGAILVWYFVYYADDGQTFGKRSQDVAVVSDDGAAPSKRQRWIRAGILLAPFPLMALLGAVLQGLGFVFAAFIMAVWLVIEAAVMFLSDDGQRIGDRAANTYVVGTDG</sequence>
<name>A0A1I6KB81_9EURY</name>
<feature type="transmembrane region" description="Helical" evidence="5">
    <location>
        <begin position="125"/>
        <end position="144"/>
    </location>
</feature>
<feature type="transmembrane region" description="Helical" evidence="5">
    <location>
        <begin position="21"/>
        <end position="47"/>
    </location>
</feature>
<evidence type="ECO:0000256" key="2">
    <source>
        <dbReference type="ARBA" id="ARBA00022692"/>
    </source>
</evidence>
<feature type="transmembrane region" description="Helical" evidence="5">
    <location>
        <begin position="150"/>
        <end position="170"/>
    </location>
</feature>
<dbReference type="Pfam" id="PF06271">
    <property type="entry name" value="RDD"/>
    <property type="match status" value="1"/>
</dbReference>
<evidence type="ECO:0000256" key="1">
    <source>
        <dbReference type="ARBA" id="ARBA00004141"/>
    </source>
</evidence>
<keyword evidence="3 5" id="KW-1133">Transmembrane helix</keyword>
<dbReference type="EMBL" id="FOZK01000001">
    <property type="protein sequence ID" value="SFR88479.1"/>
    <property type="molecule type" value="Genomic_DNA"/>
</dbReference>
<evidence type="ECO:0000313" key="8">
    <source>
        <dbReference type="Proteomes" id="UP000199062"/>
    </source>
</evidence>
<gene>
    <name evidence="7" type="ORF">SAMN05216559_0493</name>
</gene>
<dbReference type="AlphaFoldDB" id="A0A1I6KB81"/>
<evidence type="ECO:0000256" key="4">
    <source>
        <dbReference type="ARBA" id="ARBA00023136"/>
    </source>
</evidence>
<accession>A0A1I6KB81</accession>
<dbReference type="STRING" id="767519.SAMN05216559_0493"/>
<feature type="domain" description="RDD" evidence="6">
    <location>
        <begin position="14"/>
        <end position="183"/>
    </location>
</feature>
<keyword evidence="2 5" id="KW-0812">Transmembrane</keyword>
<proteinExistence type="predicted"/>
<organism evidence="7 8">
    <name type="scientific">Halomicrobium zhouii</name>
    <dbReference type="NCBI Taxonomy" id="767519"/>
    <lineage>
        <taxon>Archaea</taxon>
        <taxon>Methanobacteriati</taxon>
        <taxon>Methanobacteriota</taxon>
        <taxon>Stenosarchaea group</taxon>
        <taxon>Halobacteria</taxon>
        <taxon>Halobacteriales</taxon>
        <taxon>Haloarculaceae</taxon>
        <taxon>Halomicrobium</taxon>
    </lineage>
</organism>